<dbReference type="VEuPathDB" id="FungiDB:FMAN_08212"/>
<keyword evidence="3" id="KW-1185">Reference proteome</keyword>
<feature type="compositionally biased region" description="Polar residues" evidence="1">
    <location>
        <begin position="16"/>
        <end position="31"/>
    </location>
</feature>
<organism evidence="2 3">
    <name type="scientific">Fusarium mangiferae</name>
    <name type="common">Mango malformation disease fungus</name>
    <dbReference type="NCBI Taxonomy" id="192010"/>
    <lineage>
        <taxon>Eukaryota</taxon>
        <taxon>Fungi</taxon>
        <taxon>Dikarya</taxon>
        <taxon>Ascomycota</taxon>
        <taxon>Pezizomycotina</taxon>
        <taxon>Sordariomycetes</taxon>
        <taxon>Hypocreomycetidae</taxon>
        <taxon>Hypocreales</taxon>
        <taxon>Nectriaceae</taxon>
        <taxon>Fusarium</taxon>
        <taxon>Fusarium fujikuroi species complex</taxon>
    </lineage>
</organism>
<accession>A0A1L7TU28</accession>
<feature type="region of interest" description="Disordered" evidence="1">
    <location>
        <begin position="1"/>
        <end position="31"/>
    </location>
</feature>
<name>A0A1L7TU28_FUSMA</name>
<dbReference type="RefSeq" id="XP_041687419.1">
    <property type="nucleotide sequence ID" value="XM_041821661.1"/>
</dbReference>
<dbReference type="Gene3D" id="3.30.160.60">
    <property type="entry name" value="Classic Zinc Finger"/>
    <property type="match status" value="1"/>
</dbReference>
<proteinExistence type="predicted"/>
<evidence type="ECO:0000313" key="3">
    <source>
        <dbReference type="Proteomes" id="UP000184255"/>
    </source>
</evidence>
<dbReference type="AlphaFoldDB" id="A0A1L7TU28"/>
<protein>
    <recommendedName>
        <fullName evidence="4">C2H2-type domain-containing protein</fullName>
    </recommendedName>
</protein>
<dbReference type="Proteomes" id="UP000184255">
    <property type="component" value="Unassembled WGS sequence"/>
</dbReference>
<dbReference type="EMBL" id="FCQH01000012">
    <property type="protein sequence ID" value="CVL02094.1"/>
    <property type="molecule type" value="Genomic_DNA"/>
</dbReference>
<comment type="caution">
    <text evidence="2">The sequence shown here is derived from an EMBL/GenBank/DDBJ whole genome shotgun (WGS) entry which is preliminary data.</text>
</comment>
<dbReference type="GeneID" id="65087472"/>
<evidence type="ECO:0008006" key="4">
    <source>
        <dbReference type="Google" id="ProtNLM"/>
    </source>
</evidence>
<evidence type="ECO:0000256" key="1">
    <source>
        <dbReference type="SAM" id="MobiDB-lite"/>
    </source>
</evidence>
<reference evidence="3" key="1">
    <citation type="journal article" date="2016" name="Genome Biol. Evol.">
        <title>Comparative 'omics' of the Fusarium fujikuroi species complex highlights differences in genetic potential and metabolite synthesis.</title>
        <authorList>
            <person name="Niehaus E.-M."/>
            <person name="Muensterkoetter M."/>
            <person name="Proctor R.H."/>
            <person name="Brown D.W."/>
            <person name="Sharon A."/>
            <person name="Idan Y."/>
            <person name="Oren-Young L."/>
            <person name="Sieber C.M."/>
            <person name="Novak O."/>
            <person name="Pencik A."/>
            <person name="Tarkowska D."/>
            <person name="Hromadova K."/>
            <person name="Freeman S."/>
            <person name="Maymon M."/>
            <person name="Elazar M."/>
            <person name="Youssef S.A."/>
            <person name="El-Shabrawy E.S.M."/>
            <person name="Shalaby A.B.A."/>
            <person name="Houterman P."/>
            <person name="Brock N.L."/>
            <person name="Burkhardt I."/>
            <person name="Tsavkelova E.A."/>
            <person name="Dickschat J.S."/>
            <person name="Galuszka P."/>
            <person name="Gueldener U."/>
            <person name="Tudzynski B."/>
        </authorList>
    </citation>
    <scope>NUCLEOTIDE SEQUENCE [LARGE SCALE GENOMIC DNA]</scope>
    <source>
        <strain evidence="3">MRC7560</strain>
    </source>
</reference>
<sequence length="135" mass="15683">MASYHESSTTHRADIDTQNSLTQCPTSQPLSIATTEAARARMRLDSLDHTYGSSGQMYDTESHHSTPTAFRSCHFCHEILQERQLVRHLETHQPKEERKRYYCSECPETSFTRNDSLLNHQSIFHGRKRKSSSRR</sequence>
<gene>
    <name evidence="2" type="ORF">FMAN_08212</name>
</gene>
<evidence type="ECO:0000313" key="2">
    <source>
        <dbReference type="EMBL" id="CVL02094.1"/>
    </source>
</evidence>